<sequence>MELNYVISITDRDQVAELSGLFQSLELNMGLIMLGKGTATSEQLSIYGLSNTEKAIVSTVADAERTRQLFRAAKRKLYMDIPGNGIMLTVPIKSVGGGRTLAYLTGNKTPTGGAPAMDFSHELIIAVLNAGYSDAVMDAARTAGAGGGTVLHARGTGAKQAEKFFGVSLAEEKDILYIVAPAGQKAAIMTAINKTTGAGTKAGAICFSLPVSDVIGLRKVED</sequence>
<name>A0A9D1QAW1_9FIRM</name>
<dbReference type="PROSITE" id="PS51343">
    <property type="entry name" value="PII_GLNB_DOM"/>
    <property type="match status" value="1"/>
</dbReference>
<dbReference type="InterPro" id="IPR011322">
    <property type="entry name" value="N-reg_PII-like_a/b"/>
</dbReference>
<reference evidence="1" key="1">
    <citation type="journal article" date="2021" name="PeerJ">
        <title>Extensive microbial diversity within the chicken gut microbiome revealed by metagenomics and culture.</title>
        <authorList>
            <person name="Gilroy R."/>
            <person name="Ravi A."/>
            <person name="Getino M."/>
            <person name="Pursley I."/>
            <person name="Horton D.L."/>
            <person name="Alikhan N.F."/>
            <person name="Baker D."/>
            <person name="Gharbi K."/>
            <person name="Hall N."/>
            <person name="Watson M."/>
            <person name="Adriaenssens E.M."/>
            <person name="Foster-Nyarko E."/>
            <person name="Jarju S."/>
            <person name="Secka A."/>
            <person name="Antonio M."/>
            <person name="Oren A."/>
            <person name="Chaudhuri R.R."/>
            <person name="La Ragione R."/>
            <person name="Hildebrand F."/>
            <person name="Pallen M.J."/>
        </authorList>
    </citation>
    <scope>NUCLEOTIDE SEQUENCE</scope>
    <source>
        <strain evidence="1">ChiHcolR34-3080</strain>
    </source>
</reference>
<proteinExistence type="predicted"/>
<dbReference type="Proteomes" id="UP000823933">
    <property type="component" value="Unassembled WGS sequence"/>
</dbReference>
<comment type="caution">
    <text evidence="1">The sequence shown here is derived from an EMBL/GenBank/DDBJ whole genome shotgun (WGS) entry which is preliminary data.</text>
</comment>
<evidence type="ECO:0000313" key="2">
    <source>
        <dbReference type="Proteomes" id="UP000823933"/>
    </source>
</evidence>
<dbReference type="EMBL" id="DXHQ01000086">
    <property type="protein sequence ID" value="HIW09224.1"/>
    <property type="molecule type" value="Genomic_DNA"/>
</dbReference>
<dbReference type="GO" id="GO:0006808">
    <property type="term" value="P:regulation of nitrogen utilization"/>
    <property type="evidence" value="ECO:0007669"/>
    <property type="project" value="InterPro"/>
</dbReference>
<protein>
    <submittedName>
        <fullName evidence="1">P-II family nitrogen regulator</fullName>
    </submittedName>
</protein>
<dbReference type="InterPro" id="IPR002187">
    <property type="entry name" value="N-reg_PII"/>
</dbReference>
<dbReference type="Pfam" id="PF00543">
    <property type="entry name" value="P-II"/>
    <property type="match status" value="1"/>
</dbReference>
<dbReference type="GO" id="GO:0030234">
    <property type="term" value="F:enzyme regulator activity"/>
    <property type="evidence" value="ECO:0007669"/>
    <property type="project" value="InterPro"/>
</dbReference>
<reference evidence="1" key="2">
    <citation type="submission" date="2021-04" db="EMBL/GenBank/DDBJ databases">
        <authorList>
            <person name="Gilroy R."/>
        </authorList>
    </citation>
    <scope>NUCLEOTIDE SEQUENCE</scope>
    <source>
        <strain evidence="1">ChiHcolR34-3080</strain>
    </source>
</reference>
<dbReference type="AlphaFoldDB" id="A0A9D1QAW1"/>
<dbReference type="SUPFAM" id="SSF54913">
    <property type="entry name" value="GlnB-like"/>
    <property type="match status" value="1"/>
</dbReference>
<gene>
    <name evidence="1" type="ORF">H9890_07490</name>
</gene>
<dbReference type="SMART" id="SM00938">
    <property type="entry name" value="P-II"/>
    <property type="match status" value="1"/>
</dbReference>
<organism evidence="1 2">
    <name type="scientific">Candidatus Faecalibacterium intestinigallinarum</name>
    <dbReference type="NCBI Taxonomy" id="2838581"/>
    <lineage>
        <taxon>Bacteria</taxon>
        <taxon>Bacillati</taxon>
        <taxon>Bacillota</taxon>
        <taxon>Clostridia</taxon>
        <taxon>Eubacteriales</taxon>
        <taxon>Oscillospiraceae</taxon>
        <taxon>Faecalibacterium</taxon>
    </lineage>
</organism>
<dbReference type="InterPro" id="IPR015867">
    <property type="entry name" value="N-reg_PII/ATP_PRibTrfase_C"/>
</dbReference>
<accession>A0A9D1QAW1</accession>
<evidence type="ECO:0000313" key="1">
    <source>
        <dbReference type="EMBL" id="HIW09224.1"/>
    </source>
</evidence>
<dbReference type="Gene3D" id="3.30.70.120">
    <property type="match status" value="1"/>
</dbReference>